<feature type="region of interest" description="Disordered" evidence="11">
    <location>
        <begin position="1"/>
        <end position="63"/>
    </location>
</feature>
<comment type="similarity">
    <text evidence="2 10">Belongs to the MIP/aquaporin (TC 1.A.8) family.</text>
</comment>
<feature type="transmembrane region" description="Helical" evidence="12">
    <location>
        <begin position="245"/>
        <end position="262"/>
    </location>
</feature>
<evidence type="ECO:0000256" key="11">
    <source>
        <dbReference type="SAM" id="MobiDB-lite"/>
    </source>
</evidence>
<dbReference type="CDD" id="cd00333">
    <property type="entry name" value="MIP"/>
    <property type="match status" value="1"/>
</dbReference>
<dbReference type="Pfam" id="PF00230">
    <property type="entry name" value="MIP"/>
    <property type="match status" value="1"/>
</dbReference>
<feature type="transmembrane region" description="Helical" evidence="12">
    <location>
        <begin position="328"/>
        <end position="351"/>
    </location>
</feature>
<evidence type="ECO:0000256" key="4">
    <source>
        <dbReference type="ARBA" id="ARBA00022692"/>
    </source>
</evidence>
<dbReference type="Proteomes" id="UP000799441">
    <property type="component" value="Unassembled WGS sequence"/>
</dbReference>
<comment type="catalytic activity">
    <reaction evidence="8">
        <text>H2O(in) = H2O(out)</text>
        <dbReference type="Rhea" id="RHEA:29667"/>
        <dbReference type="ChEBI" id="CHEBI:15377"/>
    </reaction>
</comment>
<evidence type="ECO:0000256" key="2">
    <source>
        <dbReference type="ARBA" id="ARBA00006175"/>
    </source>
</evidence>
<dbReference type="GO" id="GO:0005886">
    <property type="term" value="C:plasma membrane"/>
    <property type="evidence" value="ECO:0007669"/>
    <property type="project" value="TreeGrafter"/>
</dbReference>
<dbReference type="GO" id="GO:0015250">
    <property type="term" value="F:water channel activity"/>
    <property type="evidence" value="ECO:0007669"/>
    <property type="project" value="TreeGrafter"/>
</dbReference>
<dbReference type="InterPro" id="IPR023271">
    <property type="entry name" value="Aquaporin-like"/>
</dbReference>
<evidence type="ECO:0000256" key="5">
    <source>
        <dbReference type="ARBA" id="ARBA00022737"/>
    </source>
</evidence>
<keyword evidence="3 10" id="KW-0813">Transport</keyword>
<dbReference type="SUPFAM" id="SSF81338">
    <property type="entry name" value="Aquaporin-like"/>
    <property type="match status" value="1"/>
</dbReference>
<keyword evidence="6 12" id="KW-1133">Transmembrane helix</keyword>
<dbReference type="InterPro" id="IPR050363">
    <property type="entry name" value="MIP/Aquaporin"/>
</dbReference>
<feature type="transmembrane region" description="Helical" evidence="12">
    <location>
        <begin position="274"/>
        <end position="296"/>
    </location>
</feature>
<accession>A0A9P4QB56</accession>
<dbReference type="NCBIfam" id="TIGR00861">
    <property type="entry name" value="MIP"/>
    <property type="match status" value="1"/>
</dbReference>
<comment type="caution">
    <text evidence="13">The sequence shown here is derived from an EMBL/GenBank/DDBJ whole genome shotgun (WGS) entry which is preliminary data.</text>
</comment>
<name>A0A9P4QB56_9PEZI</name>
<evidence type="ECO:0000256" key="1">
    <source>
        <dbReference type="ARBA" id="ARBA00004141"/>
    </source>
</evidence>
<dbReference type="PANTHER" id="PTHR43829">
    <property type="entry name" value="AQUAPORIN OR AQUAGLYCEROPORIN RELATED"/>
    <property type="match status" value="1"/>
</dbReference>
<dbReference type="PANTHER" id="PTHR43829:SF9">
    <property type="entry name" value="AQUAPORIN-9"/>
    <property type="match status" value="1"/>
</dbReference>
<evidence type="ECO:0000256" key="7">
    <source>
        <dbReference type="ARBA" id="ARBA00023136"/>
    </source>
</evidence>
<evidence type="ECO:0000313" key="13">
    <source>
        <dbReference type="EMBL" id="KAF2721676.1"/>
    </source>
</evidence>
<feature type="transmembrane region" description="Helical" evidence="12">
    <location>
        <begin position="102"/>
        <end position="124"/>
    </location>
</feature>
<dbReference type="Gene3D" id="1.20.1080.10">
    <property type="entry name" value="Glycerol uptake facilitator protein"/>
    <property type="match status" value="1"/>
</dbReference>
<evidence type="ECO:0000256" key="8">
    <source>
        <dbReference type="ARBA" id="ARBA00034651"/>
    </source>
</evidence>
<evidence type="ECO:0000313" key="14">
    <source>
        <dbReference type="Proteomes" id="UP000799441"/>
    </source>
</evidence>
<dbReference type="OrthoDB" id="3222at2759"/>
<evidence type="ECO:0000256" key="10">
    <source>
        <dbReference type="RuleBase" id="RU000477"/>
    </source>
</evidence>
<comment type="catalytic activity">
    <reaction evidence="9">
        <text>glycerol(in) = glycerol(out)</text>
        <dbReference type="Rhea" id="RHEA:29675"/>
        <dbReference type="ChEBI" id="CHEBI:17754"/>
    </reaction>
</comment>
<keyword evidence="7 12" id="KW-0472">Membrane</keyword>
<evidence type="ECO:0000256" key="3">
    <source>
        <dbReference type="ARBA" id="ARBA00022448"/>
    </source>
</evidence>
<keyword evidence="14" id="KW-1185">Reference proteome</keyword>
<proteinExistence type="inferred from homology"/>
<dbReference type="PRINTS" id="PR00783">
    <property type="entry name" value="MINTRINSICP"/>
</dbReference>
<dbReference type="InterPro" id="IPR000425">
    <property type="entry name" value="MIP"/>
</dbReference>
<keyword evidence="4 10" id="KW-0812">Transmembrane</keyword>
<dbReference type="FunFam" id="1.20.1080.10:FF:000027">
    <property type="entry name" value="MIP aquaporin"/>
    <property type="match status" value="1"/>
</dbReference>
<feature type="transmembrane region" description="Helical" evidence="12">
    <location>
        <begin position="186"/>
        <end position="206"/>
    </location>
</feature>
<dbReference type="AlphaFoldDB" id="A0A9P4QB56"/>
<comment type="subcellular location">
    <subcellularLocation>
        <location evidence="1">Membrane</location>
        <topology evidence="1">Multi-pass membrane protein</topology>
    </subcellularLocation>
</comment>
<dbReference type="GO" id="GO:0015254">
    <property type="term" value="F:glycerol channel activity"/>
    <property type="evidence" value="ECO:0007669"/>
    <property type="project" value="TreeGrafter"/>
</dbReference>
<evidence type="ECO:0000256" key="9">
    <source>
        <dbReference type="ARBA" id="ARBA00049405"/>
    </source>
</evidence>
<feature type="compositionally biased region" description="Basic and acidic residues" evidence="11">
    <location>
        <begin position="17"/>
        <end position="26"/>
    </location>
</feature>
<protein>
    <submittedName>
        <fullName evidence="13">Aquaporin</fullName>
    </submittedName>
</protein>
<reference evidence="13" key="1">
    <citation type="journal article" date="2020" name="Stud. Mycol.">
        <title>101 Dothideomycetes genomes: a test case for predicting lifestyles and emergence of pathogens.</title>
        <authorList>
            <person name="Haridas S."/>
            <person name="Albert R."/>
            <person name="Binder M."/>
            <person name="Bloem J."/>
            <person name="Labutti K."/>
            <person name="Salamov A."/>
            <person name="Andreopoulos B."/>
            <person name="Baker S."/>
            <person name="Barry K."/>
            <person name="Bills G."/>
            <person name="Bluhm B."/>
            <person name="Cannon C."/>
            <person name="Castanera R."/>
            <person name="Culley D."/>
            <person name="Daum C."/>
            <person name="Ezra D."/>
            <person name="Gonzalez J."/>
            <person name="Henrissat B."/>
            <person name="Kuo A."/>
            <person name="Liang C."/>
            <person name="Lipzen A."/>
            <person name="Lutzoni F."/>
            <person name="Magnuson J."/>
            <person name="Mondo S."/>
            <person name="Nolan M."/>
            <person name="Ohm R."/>
            <person name="Pangilinan J."/>
            <person name="Park H.-J."/>
            <person name="Ramirez L."/>
            <person name="Alfaro M."/>
            <person name="Sun H."/>
            <person name="Tritt A."/>
            <person name="Yoshinaga Y."/>
            <person name="Zwiers L.-H."/>
            <person name="Turgeon B."/>
            <person name="Goodwin S."/>
            <person name="Spatafora J."/>
            <person name="Crous P."/>
            <person name="Grigoriev I."/>
        </authorList>
    </citation>
    <scope>NUCLEOTIDE SEQUENCE</scope>
    <source>
        <strain evidence="13">CBS 116435</strain>
    </source>
</reference>
<keyword evidence="5" id="KW-0677">Repeat</keyword>
<sequence>MSEEGRPASQEWPNKQFSDKDKHDPLALHNIPTVRASHYENLPPTEQLPSVEKRLSGTSERTQKARHYLGLHPTAPIIEEHDTPIQASLSWSRVRATLKEPFAEFFGVMIMVLFGDGSVAQVLLSQNQTSAPGGDGFGSYQSISWGWGLGVMLGIYVAGDSGAYLNPAITLTNCLLRKLPWRRFPIYLIAQFLGGFVGAGIIYANYINGIDAFESGARTVPPSATATAQIFCTYPQPDLTKASQFFSEFIASSILMFVIFALKDDSNKGQFSASGAWFPLGLFFLIFGLGACFGWNTGYAINLARDFGPRLMSYAVGYGHEVWSAGGYYFWIPMVAPFCGCLFGGILYDVFIFTGPSPINTPWFGLKELTKPREAIEDRIQEQRRSSLV</sequence>
<evidence type="ECO:0000256" key="12">
    <source>
        <dbReference type="SAM" id="Phobius"/>
    </source>
</evidence>
<dbReference type="EMBL" id="MU003788">
    <property type="protein sequence ID" value="KAF2721676.1"/>
    <property type="molecule type" value="Genomic_DNA"/>
</dbReference>
<gene>
    <name evidence="13" type="ORF">K431DRAFT_320154</name>
</gene>
<feature type="transmembrane region" description="Helical" evidence="12">
    <location>
        <begin position="144"/>
        <end position="165"/>
    </location>
</feature>
<evidence type="ECO:0000256" key="6">
    <source>
        <dbReference type="ARBA" id="ARBA00022989"/>
    </source>
</evidence>
<organism evidence="13 14">
    <name type="scientific">Polychaeton citri CBS 116435</name>
    <dbReference type="NCBI Taxonomy" id="1314669"/>
    <lineage>
        <taxon>Eukaryota</taxon>
        <taxon>Fungi</taxon>
        <taxon>Dikarya</taxon>
        <taxon>Ascomycota</taxon>
        <taxon>Pezizomycotina</taxon>
        <taxon>Dothideomycetes</taxon>
        <taxon>Dothideomycetidae</taxon>
        <taxon>Capnodiales</taxon>
        <taxon>Capnodiaceae</taxon>
        <taxon>Polychaeton</taxon>
    </lineage>
</organism>